<keyword evidence="2" id="KW-1185">Reference proteome</keyword>
<reference evidence="1 2" key="1">
    <citation type="submission" date="2015-07" db="EMBL/GenBank/DDBJ databases">
        <title>The genome of Dufourea novaeangliae.</title>
        <authorList>
            <person name="Pan H."/>
            <person name="Kapheim K."/>
        </authorList>
    </citation>
    <scope>NUCLEOTIDE SEQUENCE [LARGE SCALE GENOMIC DNA]</scope>
    <source>
        <strain evidence="1">0120121106</strain>
        <tissue evidence="1">Whole body</tissue>
    </source>
</reference>
<proteinExistence type="predicted"/>
<dbReference type="PANTHER" id="PTHR36159">
    <property type="entry name" value="PROTEIN CBG23766"/>
    <property type="match status" value="1"/>
</dbReference>
<evidence type="ECO:0000313" key="2">
    <source>
        <dbReference type="Proteomes" id="UP000076502"/>
    </source>
</evidence>
<dbReference type="EMBL" id="KQ434791">
    <property type="protein sequence ID" value="KZC05423.1"/>
    <property type="molecule type" value="Genomic_DNA"/>
</dbReference>
<dbReference type="STRING" id="178035.A0A154P0R1"/>
<gene>
    <name evidence="1" type="ORF">WN55_05453</name>
</gene>
<dbReference type="PANTHER" id="PTHR36159:SF1">
    <property type="entry name" value="RETROVIRUS-RELATED POL POLYPROTEIN FROM TRANSPOSON 412-LIKE PROTEIN"/>
    <property type="match status" value="1"/>
</dbReference>
<dbReference type="AlphaFoldDB" id="A0A154P0R1"/>
<evidence type="ECO:0000313" key="1">
    <source>
        <dbReference type="EMBL" id="KZC05423.1"/>
    </source>
</evidence>
<protein>
    <submittedName>
        <fullName evidence="1">Uncharacterized protein</fullName>
    </submittedName>
</protein>
<sequence>MLNDILNTSAAPTFDNCITKVEVHTYNPYANAALGNNDQIRIPIHQQNLYTLPCQSFLYVEGKLTFSGCTKRHYMGFCEDYKRVVKNSRHELIDNIPHSTTAYCLVIHDRIVEYNRLTNVVRKIM</sequence>
<accession>A0A154P0R1</accession>
<dbReference type="Proteomes" id="UP000076502">
    <property type="component" value="Unassembled WGS sequence"/>
</dbReference>
<organism evidence="1 2">
    <name type="scientific">Dufourea novaeangliae</name>
    <name type="common">Sweat bee</name>
    <dbReference type="NCBI Taxonomy" id="178035"/>
    <lineage>
        <taxon>Eukaryota</taxon>
        <taxon>Metazoa</taxon>
        <taxon>Ecdysozoa</taxon>
        <taxon>Arthropoda</taxon>
        <taxon>Hexapoda</taxon>
        <taxon>Insecta</taxon>
        <taxon>Pterygota</taxon>
        <taxon>Neoptera</taxon>
        <taxon>Endopterygota</taxon>
        <taxon>Hymenoptera</taxon>
        <taxon>Apocrita</taxon>
        <taxon>Aculeata</taxon>
        <taxon>Apoidea</taxon>
        <taxon>Anthophila</taxon>
        <taxon>Halictidae</taxon>
        <taxon>Rophitinae</taxon>
        <taxon>Dufourea</taxon>
    </lineage>
</organism>
<name>A0A154P0R1_DUFNO</name>